<feature type="region of interest" description="Disordered" evidence="2">
    <location>
        <begin position="30"/>
        <end position="56"/>
    </location>
</feature>
<evidence type="ECO:0000256" key="1">
    <source>
        <dbReference type="SAM" id="Coils"/>
    </source>
</evidence>
<feature type="region of interest" description="Disordered" evidence="2">
    <location>
        <begin position="440"/>
        <end position="476"/>
    </location>
</feature>
<evidence type="ECO:0000313" key="3">
    <source>
        <dbReference type="EMBL" id="CAD9047147.1"/>
    </source>
</evidence>
<dbReference type="EMBL" id="HBGB01003779">
    <property type="protein sequence ID" value="CAD9047147.1"/>
    <property type="molecule type" value="Transcribed_RNA"/>
</dbReference>
<feature type="region of interest" description="Disordered" evidence="2">
    <location>
        <begin position="248"/>
        <end position="267"/>
    </location>
</feature>
<gene>
    <name evidence="3" type="ORF">VBRA1451_LOCUS2201</name>
</gene>
<reference evidence="3" key="1">
    <citation type="submission" date="2021-01" db="EMBL/GenBank/DDBJ databases">
        <authorList>
            <person name="Corre E."/>
            <person name="Pelletier E."/>
            <person name="Niang G."/>
            <person name="Scheremetjew M."/>
            <person name="Finn R."/>
            <person name="Kale V."/>
            <person name="Holt S."/>
            <person name="Cochrane G."/>
            <person name="Meng A."/>
            <person name="Brown T."/>
            <person name="Cohen L."/>
        </authorList>
    </citation>
    <scope>NUCLEOTIDE SEQUENCE</scope>
    <source>
        <strain evidence="3">CCMP3346</strain>
    </source>
</reference>
<feature type="coiled-coil region" evidence="1">
    <location>
        <begin position="191"/>
        <end position="225"/>
    </location>
</feature>
<name>A0A7S1JKV6_9ALVE</name>
<protein>
    <submittedName>
        <fullName evidence="3">Uncharacterized protein</fullName>
    </submittedName>
</protein>
<organism evidence="3">
    <name type="scientific">Vitrella brassicaformis</name>
    <dbReference type="NCBI Taxonomy" id="1169539"/>
    <lineage>
        <taxon>Eukaryota</taxon>
        <taxon>Sar</taxon>
        <taxon>Alveolata</taxon>
        <taxon>Colpodellida</taxon>
        <taxon>Vitrellaceae</taxon>
        <taxon>Vitrella</taxon>
    </lineage>
</organism>
<evidence type="ECO:0000256" key="2">
    <source>
        <dbReference type="SAM" id="MobiDB-lite"/>
    </source>
</evidence>
<keyword evidence="1" id="KW-0175">Coiled coil</keyword>
<feature type="compositionally biased region" description="Polar residues" evidence="2">
    <location>
        <begin position="30"/>
        <end position="40"/>
    </location>
</feature>
<sequence>MADGRAKRPKFHTPTSVALCVRQSDSVLHPTSTMSASSTCRHGLSTPCLQDRPPRPEPQRFQELLQALQRQLHLLPEDDNPDSIQGQLAIIQRFHASTVSRLSKQNDRLQKQLRDTIRNSKEHRRTAVFKALEDQLAKQDAIIHRLVQHIGVEKAPKLLGGLEADSTAPQSPSLYPKVDFKAREARFRRAIQRLEAKVTSSQAEMKQWEATLRDMTAELIHQKHEADTLRKALAQNEVEMHAMRAQLQEGGQGVSTSQDERDDERVQWEAEREDLVQQVVRLESAANTSEQQLDFLRQEHRSLQRELEETQKTLEEREERLQQVLEEYDSYRKTAEASQQQDSVAAQEKIMDLQGTKREEMAAIRKRARDLEDQLTKARKETEEAKKASAITDDLKRILMEERDTKIRLKRDLTSAQHEVERLTAAMRSQGYEWSQKLDAERSKHRSVQQEAVSRKPASALRAAAEQEEEVPGSMRDLENVISALETENAELKRAFIAAKTLLAESGGGRVDRRG</sequence>
<proteinExistence type="predicted"/>
<feature type="coiled-coil region" evidence="1">
    <location>
        <begin position="99"/>
        <end position="126"/>
    </location>
</feature>
<accession>A0A7S1JKV6</accession>
<dbReference type="AlphaFoldDB" id="A0A7S1JKV6"/>